<dbReference type="Gene3D" id="2.160.20.10">
    <property type="entry name" value="Single-stranded right-handed beta-helix, Pectin lyase-like"/>
    <property type="match status" value="1"/>
</dbReference>
<sequence>MRAALLLMAGLLLIPAVPAAAADTLLSQGKPATASSIEGSGFGPALAVDGNPATRWASVEGRDPEWITVDLGATATISRVKLTWEAAYAKSYKLQTSANGTTWTDIYSTTTGNGATDDLAVSGSGRYLRMYGTARGTTYGYSLWEMEVYGTGGGDPGTPGGSVIDVSTSAQLAAALANAQPGQTIRMASGEYHGSFVSQRAGTASAPITLTGPASAVLVNDGPSGTAPSCPVPGGGWDSGYGLWLYGAPYWNLTGFTVKDSKKGVVLDNSHHVTLDGLYVHHVDEEAVHFRRSSADGVIKNSRITHTGLVQAGYGEGVYLGSANSNWACHGNTGGVDRSDRVKVLNNQIGPYVAAEHVDVKEGTFGGLIQGNTFNGTGISGQNSADSWIDVKGIDYVIDGNTGTFASPGTFANGYETHNTSTTPSFANGCGNIWRNNKSNLGGVGQYAIKISSTSKCSSDPNVIYASNTVTNARNGLTNVAVTP</sequence>
<evidence type="ECO:0000256" key="1">
    <source>
        <dbReference type="SAM" id="SignalP"/>
    </source>
</evidence>
<keyword evidence="1" id="KW-0732">Signal</keyword>
<dbReference type="EMBL" id="JBHLTC010000029">
    <property type="protein sequence ID" value="MFC0626823.1"/>
    <property type="molecule type" value="Genomic_DNA"/>
</dbReference>
<dbReference type="Proteomes" id="UP001589890">
    <property type="component" value="Unassembled WGS sequence"/>
</dbReference>
<dbReference type="InterPro" id="IPR011050">
    <property type="entry name" value="Pectin_lyase_fold/virulence"/>
</dbReference>
<dbReference type="Gene3D" id="2.60.120.260">
    <property type="entry name" value="Galactose-binding domain-like"/>
    <property type="match status" value="1"/>
</dbReference>
<dbReference type="InterPro" id="IPR012334">
    <property type="entry name" value="Pectin_lyas_fold"/>
</dbReference>
<comment type="caution">
    <text evidence="3">The sequence shown here is derived from an EMBL/GenBank/DDBJ whole genome shotgun (WGS) entry which is preliminary data.</text>
</comment>
<feature type="signal peptide" evidence="1">
    <location>
        <begin position="1"/>
        <end position="21"/>
    </location>
</feature>
<name>A0ABV6QRK8_9ACTN</name>
<dbReference type="SUPFAM" id="SSF49785">
    <property type="entry name" value="Galactose-binding domain-like"/>
    <property type="match status" value="1"/>
</dbReference>
<organism evidence="3 4">
    <name type="scientific">Kribbella deserti</name>
    <dbReference type="NCBI Taxonomy" id="1926257"/>
    <lineage>
        <taxon>Bacteria</taxon>
        <taxon>Bacillati</taxon>
        <taxon>Actinomycetota</taxon>
        <taxon>Actinomycetes</taxon>
        <taxon>Propionibacteriales</taxon>
        <taxon>Kribbellaceae</taxon>
        <taxon>Kribbella</taxon>
    </lineage>
</organism>
<feature type="domain" description="F5/8 type C" evidence="2">
    <location>
        <begin position="14"/>
        <end position="151"/>
    </location>
</feature>
<dbReference type="InterPro" id="IPR008979">
    <property type="entry name" value="Galactose-bd-like_sf"/>
</dbReference>
<protein>
    <submittedName>
        <fullName evidence="3">Discoidin domain-containing protein</fullName>
    </submittedName>
</protein>
<evidence type="ECO:0000259" key="2">
    <source>
        <dbReference type="PROSITE" id="PS50022"/>
    </source>
</evidence>
<reference evidence="3 4" key="1">
    <citation type="submission" date="2024-09" db="EMBL/GenBank/DDBJ databases">
        <authorList>
            <person name="Sun Q."/>
            <person name="Mori K."/>
        </authorList>
    </citation>
    <scope>NUCLEOTIDE SEQUENCE [LARGE SCALE GENOMIC DNA]</scope>
    <source>
        <strain evidence="3 4">CGMCC 1.15906</strain>
    </source>
</reference>
<evidence type="ECO:0000313" key="4">
    <source>
        <dbReference type="Proteomes" id="UP001589890"/>
    </source>
</evidence>
<keyword evidence="4" id="KW-1185">Reference proteome</keyword>
<proteinExistence type="predicted"/>
<evidence type="ECO:0000313" key="3">
    <source>
        <dbReference type="EMBL" id="MFC0626823.1"/>
    </source>
</evidence>
<dbReference type="SMART" id="SM00231">
    <property type="entry name" value="FA58C"/>
    <property type="match status" value="1"/>
</dbReference>
<dbReference type="RefSeq" id="WP_380050849.1">
    <property type="nucleotide sequence ID" value="NZ_JBHLTC010000029.1"/>
</dbReference>
<dbReference type="InterPro" id="IPR000421">
    <property type="entry name" value="FA58C"/>
</dbReference>
<dbReference type="SUPFAM" id="SSF51126">
    <property type="entry name" value="Pectin lyase-like"/>
    <property type="match status" value="1"/>
</dbReference>
<dbReference type="Pfam" id="PF00754">
    <property type="entry name" value="F5_F8_type_C"/>
    <property type="match status" value="1"/>
</dbReference>
<dbReference type="PROSITE" id="PS50022">
    <property type="entry name" value="FA58C_3"/>
    <property type="match status" value="1"/>
</dbReference>
<gene>
    <name evidence="3" type="ORF">ACFFGN_22275</name>
</gene>
<accession>A0ABV6QRK8</accession>
<feature type="chain" id="PRO_5045965939" evidence="1">
    <location>
        <begin position="22"/>
        <end position="484"/>
    </location>
</feature>